<dbReference type="RefSeq" id="WP_089022616.1">
    <property type="nucleotide sequence ID" value="NZ_NIQC01000002.1"/>
</dbReference>
<protein>
    <submittedName>
        <fullName evidence="2">Dihydroorotate dehydrogenase</fullName>
    </submittedName>
</protein>
<dbReference type="InterPro" id="IPR016772">
    <property type="entry name" value="UCP020408"/>
</dbReference>
<dbReference type="Proteomes" id="UP000214588">
    <property type="component" value="Unassembled WGS sequence"/>
</dbReference>
<comment type="caution">
    <text evidence="2">The sequence shown here is derived from an EMBL/GenBank/DDBJ whole genome shotgun (WGS) entry which is preliminary data.</text>
</comment>
<reference evidence="2 3" key="1">
    <citation type="submission" date="2017-06" db="EMBL/GenBank/DDBJ databases">
        <title>Draft Genome Sequence of Natranaerobius trueperi halophilic, alkalithermophilic bacteria from soda lakes.</title>
        <authorList>
            <person name="Zhao B."/>
        </authorList>
    </citation>
    <scope>NUCLEOTIDE SEQUENCE [LARGE SCALE GENOMIC DNA]</scope>
    <source>
        <strain evidence="2 3">DSM 18760</strain>
    </source>
</reference>
<gene>
    <name evidence="2" type="ORF">CDO51_01990</name>
</gene>
<dbReference type="Pfam" id="PF10087">
    <property type="entry name" value="DUF2325"/>
    <property type="match status" value="1"/>
</dbReference>
<keyword evidence="3" id="KW-1185">Reference proteome</keyword>
<dbReference type="EMBL" id="NIQC01000002">
    <property type="protein sequence ID" value="OWZ84811.1"/>
    <property type="molecule type" value="Genomic_DNA"/>
</dbReference>
<dbReference type="OrthoDB" id="5324142at2"/>
<dbReference type="AlphaFoldDB" id="A0A226C0X2"/>
<proteinExistence type="inferred from homology"/>
<evidence type="ECO:0000256" key="1">
    <source>
        <dbReference type="ARBA" id="ARBA00007189"/>
    </source>
</evidence>
<accession>A0A226C0X2</accession>
<organism evidence="2 3">
    <name type="scientific">Natranaerobius trueperi</name>
    <dbReference type="NCBI Taxonomy" id="759412"/>
    <lineage>
        <taxon>Bacteria</taxon>
        <taxon>Bacillati</taxon>
        <taxon>Bacillota</taxon>
        <taxon>Clostridia</taxon>
        <taxon>Natranaerobiales</taxon>
        <taxon>Natranaerobiaceae</taxon>
        <taxon>Natranaerobius</taxon>
    </lineage>
</organism>
<sequence>MTVLIVGGDRVDKIKEYLEQEVGATQIKHVTGRKERTMELHSNLDLVLVLTDFINHNLCKNIKCQAKEKCVQTLFSKRSLACIIKSIHCLEGEGCKGIHN</sequence>
<name>A0A226C0X2_9FIRM</name>
<evidence type="ECO:0000313" key="3">
    <source>
        <dbReference type="Proteomes" id="UP000214588"/>
    </source>
</evidence>
<comment type="similarity">
    <text evidence="1">Belongs to the UPF0751 family.</text>
</comment>
<evidence type="ECO:0000313" key="2">
    <source>
        <dbReference type="EMBL" id="OWZ84811.1"/>
    </source>
</evidence>